<evidence type="ECO:0000313" key="4">
    <source>
        <dbReference type="Proteomes" id="UP001497493"/>
    </source>
</evidence>
<keyword evidence="1" id="KW-1133">Transmembrane helix</keyword>
<evidence type="ECO:0000313" key="3">
    <source>
        <dbReference type="EMBL" id="CAL1240609.1"/>
    </source>
</evidence>
<dbReference type="SUPFAM" id="SSF53098">
    <property type="entry name" value="Ribonuclease H-like"/>
    <property type="match status" value="1"/>
</dbReference>
<sequence>MERLERAWVIYLVIAWRMLYLMTLGRDCPHLPCEVAFTAEEGRAAWRMTTRLPPPQAPPTLGEMMRLVAGFGDFLGRKGDGHPGPKALWEGLLKLMASVEALQTVHEVHGFTSTCG</sequence>
<dbReference type="EMBL" id="OZ026884">
    <property type="protein sequence ID" value="CAL1240609.1"/>
    <property type="molecule type" value="Genomic_DNA"/>
</dbReference>
<keyword evidence="1" id="KW-0472">Membrane</keyword>
<reference evidence="3 4" key="1">
    <citation type="submission" date="2024-04" db="EMBL/GenBank/DDBJ databases">
        <authorList>
            <person name="Cremers G."/>
        </authorList>
    </citation>
    <scope>NUCLEOTIDE SEQUENCE [LARGE SCALE GENOMIC DNA]</scope>
    <source>
        <strain evidence="3">MeCH1-AG</strain>
    </source>
</reference>
<dbReference type="InterPro" id="IPR012337">
    <property type="entry name" value="RNaseH-like_sf"/>
</dbReference>
<dbReference type="InterPro" id="IPR014737">
    <property type="entry name" value="Transposase_Tn5-like_C"/>
</dbReference>
<keyword evidence="4" id="KW-1185">Reference proteome</keyword>
<gene>
    <name evidence="3" type="ORF">MECH1_V1_1833</name>
</gene>
<feature type="domain" description="Transposase Tn5 dimerisation" evidence="2">
    <location>
        <begin position="13"/>
        <end position="101"/>
    </location>
</feature>
<organism evidence="3 4">
    <name type="scientific">Candidatus Methylocalor cossyra</name>
    <dbReference type="NCBI Taxonomy" id="3108543"/>
    <lineage>
        <taxon>Bacteria</taxon>
        <taxon>Pseudomonadati</taxon>
        <taxon>Pseudomonadota</taxon>
        <taxon>Gammaproteobacteria</taxon>
        <taxon>Methylococcales</taxon>
        <taxon>Methylococcaceae</taxon>
        <taxon>Candidatus Methylocalor</taxon>
    </lineage>
</organism>
<evidence type="ECO:0000256" key="1">
    <source>
        <dbReference type="SAM" id="Phobius"/>
    </source>
</evidence>
<keyword evidence="1" id="KW-0812">Transmembrane</keyword>
<protein>
    <recommendedName>
        <fullName evidence="2">Transposase Tn5 dimerisation domain-containing protein</fullName>
    </recommendedName>
</protein>
<feature type="transmembrane region" description="Helical" evidence="1">
    <location>
        <begin position="7"/>
        <end position="25"/>
    </location>
</feature>
<dbReference type="Proteomes" id="UP001497493">
    <property type="component" value="Chromosome"/>
</dbReference>
<proteinExistence type="predicted"/>
<evidence type="ECO:0000259" key="2">
    <source>
        <dbReference type="Pfam" id="PF02281"/>
    </source>
</evidence>
<name>A0ABM9NJ00_9GAMM</name>
<accession>A0ABM9NJ00</accession>
<dbReference type="Pfam" id="PF02281">
    <property type="entry name" value="Dimer_Tnp_Tn5"/>
    <property type="match status" value="1"/>
</dbReference>
<dbReference type="InterPro" id="IPR003201">
    <property type="entry name" value="Transposase_Tn5"/>
</dbReference>
<dbReference type="Gene3D" id="1.10.740.10">
    <property type="entry name" value="Transferase Inhibitor Protein From Tn5, Chain"/>
    <property type="match status" value="1"/>
</dbReference>